<accession>A0AAC9LKJ0</accession>
<keyword evidence="2" id="KW-1185">Reference proteome</keyword>
<evidence type="ECO:0000313" key="2">
    <source>
        <dbReference type="Proteomes" id="UP000185511"/>
    </source>
</evidence>
<gene>
    <name evidence="1" type="ORF">UA74_29210</name>
</gene>
<dbReference type="KEGG" id="acad:UA74_29210"/>
<reference evidence="2" key="1">
    <citation type="submission" date="2016-06" db="EMBL/GenBank/DDBJ databases">
        <title>Complete genome sequence of Actinoalloteichus fjordicus DSM 46855 (=ADI127-17), type strain of the new species Actinoalloteichus fjordicus.</title>
        <authorList>
            <person name="Ruckert C."/>
            <person name="Nouioui I."/>
            <person name="Willmese J."/>
            <person name="van Wezel G."/>
            <person name="Klenk H.-P."/>
            <person name="Kalinowski J."/>
            <person name="Zotchev S.B."/>
        </authorList>
    </citation>
    <scope>NUCLEOTIDE SEQUENCE [LARGE SCALE GENOMIC DNA]</scope>
    <source>
        <strain evidence="2">ADI127-7</strain>
    </source>
</reference>
<evidence type="ECO:0000313" key="1">
    <source>
        <dbReference type="EMBL" id="APU17834.1"/>
    </source>
</evidence>
<name>A0AAC9LKJ0_9PSEU</name>
<proteinExistence type="predicted"/>
<sequence>MAAAGSVAASVRVSTARSGAPNFRALVLVLGIVDLQRRGFAIR</sequence>
<dbReference type="EMBL" id="CP016076">
    <property type="protein sequence ID" value="APU17834.1"/>
    <property type="molecule type" value="Genomic_DNA"/>
</dbReference>
<protein>
    <submittedName>
        <fullName evidence="1">Uncharacterized protein</fullName>
    </submittedName>
</protein>
<organism evidence="1 2">
    <name type="scientific">Actinoalloteichus fjordicus</name>
    <dbReference type="NCBI Taxonomy" id="1612552"/>
    <lineage>
        <taxon>Bacteria</taxon>
        <taxon>Bacillati</taxon>
        <taxon>Actinomycetota</taxon>
        <taxon>Actinomycetes</taxon>
        <taxon>Pseudonocardiales</taxon>
        <taxon>Pseudonocardiaceae</taxon>
        <taxon>Actinoalloteichus</taxon>
    </lineage>
</organism>
<dbReference type="AlphaFoldDB" id="A0AAC9LKJ0"/>
<dbReference type="Proteomes" id="UP000185511">
    <property type="component" value="Chromosome"/>
</dbReference>